<dbReference type="Gene3D" id="3.20.20.100">
    <property type="entry name" value="NADP-dependent oxidoreductase domain"/>
    <property type="match status" value="1"/>
</dbReference>
<dbReference type="Pfam" id="PF00248">
    <property type="entry name" value="Aldo_ket_red"/>
    <property type="match status" value="1"/>
</dbReference>
<evidence type="ECO:0000313" key="2">
    <source>
        <dbReference type="EMBL" id="SUZ84461.1"/>
    </source>
</evidence>
<evidence type="ECO:0000259" key="1">
    <source>
        <dbReference type="Pfam" id="PF00248"/>
    </source>
</evidence>
<organism evidence="2">
    <name type="scientific">marine metagenome</name>
    <dbReference type="NCBI Taxonomy" id="408172"/>
    <lineage>
        <taxon>unclassified sequences</taxon>
        <taxon>metagenomes</taxon>
        <taxon>ecological metagenomes</taxon>
    </lineage>
</organism>
<sequence>MGTSGVAVTTLGFGGATLGGVGDRVSEKEADDVLHSAFAGGIRYFDTAPLYGHGLSEKRVGRTLSALPRDDFVLSSKIGRLLVPQDEGERYKGMRDTEPFAIRYDYSYDAVRRSFDSSLERLGLDRIDVLLCHDIDVWTHGDAQPDIFDIAINGALPALQDLREQGVVRAIGLGVNEWEVCVRVLDVIDVDCFLLAGRFTLLEQTPLDEMLPRCLTDDVSVIIGGPYNSGLLANTERRRATYDYKPAPDHLWDKAQRIREVCANHSVDMRAAALQYPLRHPTVAAVIPGMWSRDEVQTNLGLMSVDIPTDLWKELDETGLVRGWGDSAV</sequence>
<accession>A0A381QYF4</accession>
<feature type="domain" description="NADP-dependent oxidoreductase" evidence="1">
    <location>
        <begin position="11"/>
        <end position="317"/>
    </location>
</feature>
<dbReference type="InterPro" id="IPR023210">
    <property type="entry name" value="NADP_OxRdtase_dom"/>
</dbReference>
<dbReference type="PANTHER" id="PTHR42686:SF1">
    <property type="entry name" value="GH17980P-RELATED"/>
    <property type="match status" value="1"/>
</dbReference>
<dbReference type="InterPro" id="IPR020471">
    <property type="entry name" value="AKR"/>
</dbReference>
<gene>
    <name evidence="2" type="ORF">METZ01_LOCUS37315</name>
</gene>
<dbReference type="InterPro" id="IPR036812">
    <property type="entry name" value="NAD(P)_OxRdtase_dom_sf"/>
</dbReference>
<dbReference type="SUPFAM" id="SSF51430">
    <property type="entry name" value="NAD(P)-linked oxidoreductase"/>
    <property type="match status" value="1"/>
</dbReference>
<protein>
    <recommendedName>
        <fullName evidence="1">NADP-dependent oxidoreductase domain-containing protein</fullName>
    </recommendedName>
</protein>
<dbReference type="EMBL" id="UINC01001594">
    <property type="protein sequence ID" value="SUZ84461.1"/>
    <property type="molecule type" value="Genomic_DNA"/>
</dbReference>
<name>A0A381QYF4_9ZZZZ</name>
<dbReference type="AlphaFoldDB" id="A0A381QYF4"/>
<reference evidence="2" key="1">
    <citation type="submission" date="2018-05" db="EMBL/GenBank/DDBJ databases">
        <authorList>
            <person name="Lanie J.A."/>
            <person name="Ng W.-L."/>
            <person name="Kazmierczak K.M."/>
            <person name="Andrzejewski T.M."/>
            <person name="Davidsen T.M."/>
            <person name="Wayne K.J."/>
            <person name="Tettelin H."/>
            <person name="Glass J.I."/>
            <person name="Rusch D."/>
            <person name="Podicherti R."/>
            <person name="Tsui H.-C.T."/>
            <person name="Winkler M.E."/>
        </authorList>
    </citation>
    <scope>NUCLEOTIDE SEQUENCE</scope>
</reference>
<dbReference type="GO" id="GO:0016491">
    <property type="term" value="F:oxidoreductase activity"/>
    <property type="evidence" value="ECO:0007669"/>
    <property type="project" value="InterPro"/>
</dbReference>
<dbReference type="GO" id="GO:0005829">
    <property type="term" value="C:cytosol"/>
    <property type="evidence" value="ECO:0007669"/>
    <property type="project" value="TreeGrafter"/>
</dbReference>
<proteinExistence type="predicted"/>
<dbReference type="PANTHER" id="PTHR42686">
    <property type="entry name" value="GH17980P-RELATED"/>
    <property type="match status" value="1"/>
</dbReference>